<comment type="caution">
    <text evidence="1">The sequence shown here is derived from an EMBL/GenBank/DDBJ whole genome shotgun (WGS) entry which is preliminary data.</text>
</comment>
<sequence>MVGVLRLGGLDAPAGRLERDEVLGLLRRSGSAVGSLPETVLRGCVASVVEAARLVRTSRQTPLPGDATLVVAAAPRPETWVDAAGWTPWVRGDLRVVHVEATHGALVRRPVADEVGAVIAAEVARAGLPREDRRDERGDGG</sequence>
<name>A0A511J9C9_9CELL</name>
<dbReference type="SUPFAM" id="SSF53474">
    <property type="entry name" value="alpha/beta-Hydrolases"/>
    <property type="match status" value="1"/>
</dbReference>
<reference evidence="1 2" key="1">
    <citation type="submission" date="2019-07" db="EMBL/GenBank/DDBJ databases">
        <title>Whole genome shotgun sequence of Cellulomonas composti NBRC 100758.</title>
        <authorList>
            <person name="Hosoyama A."/>
            <person name="Uohara A."/>
            <person name="Ohji S."/>
            <person name="Ichikawa N."/>
        </authorList>
    </citation>
    <scope>NUCLEOTIDE SEQUENCE [LARGE SCALE GENOMIC DNA]</scope>
    <source>
        <strain evidence="1 2">NBRC 100758</strain>
    </source>
</reference>
<protein>
    <submittedName>
        <fullName evidence="1">Uncharacterized protein</fullName>
    </submittedName>
</protein>
<evidence type="ECO:0000313" key="1">
    <source>
        <dbReference type="EMBL" id="GEL94303.1"/>
    </source>
</evidence>
<dbReference type="OrthoDB" id="2472181at2"/>
<accession>A0A511J9C9</accession>
<dbReference type="RefSeq" id="WP_146841914.1">
    <property type="nucleotide sequence ID" value="NZ_BJWG01000003.1"/>
</dbReference>
<dbReference type="EMBL" id="BJWG01000003">
    <property type="protein sequence ID" value="GEL94303.1"/>
    <property type="molecule type" value="Genomic_DNA"/>
</dbReference>
<organism evidence="1 2">
    <name type="scientific">Cellulomonas composti</name>
    <dbReference type="NCBI Taxonomy" id="266130"/>
    <lineage>
        <taxon>Bacteria</taxon>
        <taxon>Bacillati</taxon>
        <taxon>Actinomycetota</taxon>
        <taxon>Actinomycetes</taxon>
        <taxon>Micrococcales</taxon>
        <taxon>Cellulomonadaceae</taxon>
        <taxon>Cellulomonas</taxon>
    </lineage>
</organism>
<gene>
    <name evidence="1" type="ORF">CCO02nite_09610</name>
</gene>
<evidence type="ECO:0000313" key="2">
    <source>
        <dbReference type="Proteomes" id="UP000321720"/>
    </source>
</evidence>
<dbReference type="InterPro" id="IPR029058">
    <property type="entry name" value="AB_hydrolase_fold"/>
</dbReference>
<dbReference type="Gene3D" id="3.40.50.1820">
    <property type="entry name" value="alpha/beta hydrolase"/>
    <property type="match status" value="1"/>
</dbReference>
<proteinExistence type="predicted"/>
<dbReference type="Proteomes" id="UP000321720">
    <property type="component" value="Unassembled WGS sequence"/>
</dbReference>
<dbReference type="AlphaFoldDB" id="A0A511J9C9"/>
<keyword evidence="2" id="KW-1185">Reference proteome</keyword>